<feature type="compositionally biased region" description="Polar residues" evidence="6">
    <location>
        <begin position="1"/>
        <end position="11"/>
    </location>
</feature>
<dbReference type="InterPro" id="IPR012171">
    <property type="entry name" value="Fatty_acid_desaturase"/>
</dbReference>
<dbReference type="AlphaFoldDB" id="L7J0Q7"/>
<feature type="region of interest" description="Disordered" evidence="6">
    <location>
        <begin position="500"/>
        <end position="532"/>
    </location>
</feature>
<reference evidence="9" key="1">
    <citation type="journal article" date="2012" name="PLoS Genet.">
        <title>Comparative analysis of the genomes of two field isolates of the rice blast fungus Magnaporthe oryzae.</title>
        <authorList>
            <person name="Xue M."/>
            <person name="Yang J."/>
            <person name="Li Z."/>
            <person name="Hu S."/>
            <person name="Yao N."/>
            <person name="Dean R.A."/>
            <person name="Zhao W."/>
            <person name="Shen M."/>
            <person name="Zhang H."/>
            <person name="Li C."/>
            <person name="Liu L."/>
            <person name="Cao L."/>
            <person name="Xu X."/>
            <person name="Xing Y."/>
            <person name="Hsiang T."/>
            <person name="Zhang Z."/>
            <person name="Xu J.R."/>
            <person name="Peng Y.L."/>
        </authorList>
    </citation>
    <scope>NUCLEOTIDE SEQUENCE [LARGE SCALE GENOMIC DNA]</scope>
    <source>
        <strain evidence="9">P131</strain>
    </source>
</reference>
<dbReference type="InterPro" id="IPR021863">
    <property type="entry name" value="FAS_N"/>
</dbReference>
<evidence type="ECO:0000259" key="8">
    <source>
        <dbReference type="Pfam" id="PF11960"/>
    </source>
</evidence>
<evidence type="ECO:0000313" key="9">
    <source>
        <dbReference type="EMBL" id="ELQ61748.1"/>
    </source>
</evidence>
<evidence type="ECO:0000256" key="1">
    <source>
        <dbReference type="ARBA" id="ARBA00004370"/>
    </source>
</evidence>
<dbReference type="GO" id="GO:0006629">
    <property type="term" value="P:lipid metabolic process"/>
    <property type="evidence" value="ECO:0007669"/>
    <property type="project" value="InterPro"/>
</dbReference>
<feature type="domain" description="Fatty acid desaturase N-terminal" evidence="8">
    <location>
        <begin position="74"/>
        <end position="119"/>
    </location>
</feature>
<dbReference type="InterPro" id="IPR005804">
    <property type="entry name" value="FA_desaturase_dom"/>
</dbReference>
<dbReference type="Pfam" id="PF11960">
    <property type="entry name" value="DUF3474"/>
    <property type="match status" value="1"/>
</dbReference>
<comment type="pathway">
    <text evidence="2">Lipid metabolism.</text>
</comment>
<dbReference type="Pfam" id="PF00487">
    <property type="entry name" value="FA_desaturase"/>
    <property type="match status" value="1"/>
</dbReference>
<accession>L7J0Q7</accession>
<dbReference type="PANTHER" id="PTHR32100">
    <property type="entry name" value="OMEGA-6 FATTY ACID DESATURASE, CHLOROPLASTIC"/>
    <property type="match status" value="1"/>
</dbReference>
<keyword evidence="4" id="KW-0560">Oxidoreductase</keyword>
<evidence type="ECO:0000256" key="2">
    <source>
        <dbReference type="ARBA" id="ARBA00005189"/>
    </source>
</evidence>
<evidence type="ECO:0000256" key="5">
    <source>
        <dbReference type="ARBA" id="ARBA00023136"/>
    </source>
</evidence>
<evidence type="ECO:0000256" key="3">
    <source>
        <dbReference type="ARBA" id="ARBA00009295"/>
    </source>
</evidence>
<evidence type="ECO:0000259" key="7">
    <source>
        <dbReference type="Pfam" id="PF00487"/>
    </source>
</evidence>
<gene>
    <name evidence="9" type="ORF">OOW_P131scaffold01155g20</name>
</gene>
<comment type="similarity">
    <text evidence="3">Belongs to the fatty acid desaturase type 1 family.</text>
</comment>
<keyword evidence="5" id="KW-0472">Membrane</keyword>
<proteinExistence type="inferred from homology"/>
<protein>
    <submittedName>
        <fullName evidence="9">Delta(12) fatty acid desaturase</fullName>
    </submittedName>
</protein>
<comment type="subcellular location">
    <subcellularLocation>
        <location evidence="1">Membrane</location>
    </subcellularLocation>
</comment>
<dbReference type="GO" id="GO:0016717">
    <property type="term" value="F:oxidoreductase activity, acting on paired donors, with oxidation of a pair of donors resulting in the reduction of molecular oxygen to two molecules of water"/>
    <property type="evidence" value="ECO:0007669"/>
    <property type="project" value="InterPro"/>
</dbReference>
<evidence type="ECO:0000256" key="6">
    <source>
        <dbReference type="SAM" id="MobiDB-lite"/>
    </source>
</evidence>
<feature type="region of interest" description="Disordered" evidence="6">
    <location>
        <begin position="1"/>
        <end position="56"/>
    </location>
</feature>
<evidence type="ECO:0000256" key="4">
    <source>
        <dbReference type="ARBA" id="ARBA00023002"/>
    </source>
</evidence>
<feature type="domain" description="Fatty acid desaturase" evidence="7">
    <location>
        <begin position="146"/>
        <end position="432"/>
    </location>
</feature>
<feature type="compositionally biased region" description="Polar residues" evidence="6">
    <location>
        <begin position="514"/>
        <end position="532"/>
    </location>
</feature>
<dbReference type="GO" id="GO:0016020">
    <property type="term" value="C:membrane"/>
    <property type="evidence" value="ECO:0007669"/>
    <property type="project" value="UniProtKB-SubCell"/>
</dbReference>
<name>L7J0Q7_PYRO1</name>
<dbReference type="CDD" id="cd03507">
    <property type="entry name" value="Delta12-FADS-like"/>
    <property type="match status" value="1"/>
</dbReference>
<feature type="compositionally biased region" description="Polar residues" evidence="6">
    <location>
        <begin position="19"/>
        <end position="29"/>
    </location>
</feature>
<sequence>MPSTRSTTSGIAQEKTPMRRTTTSATVESDVSAPGTAVQSPMDSPRHSASSTSLSSLSSVDAAAEKKSNESVGKLVDTYGNTFEIPDFTIKDIHDAIPKHCFERSAIRSLSYVARDMVLLATTFYVFHNYVTPEYIPSKPARAGLWAIYTVLQGLFGTGIWVLAHECGHQAFSPSKTINNTVGWILHSSLLVPYFSWQMSHSKHHKATGHIERDMVFVPRTREEHASRIGRMVHELSELTEETPIATLIHLVGQQLIGWPLYIITNKTGHNYHERQREGRGKGKKNGLFTGVNHFNPSSPLYENKDAGKVLLSDLGVGLVIAGLVYLCQTFGTQNMLVWYFIPYLWVNHWLVAITFLQHTDPSLPHYTAEEWNFVRGAAATIDREFGFVGRHLLHGIIETHVLHHYVSTIPFYNADEATDAIKKVMGKHYRSDTAGGPAGFLKSLWTSSRMCQWVEPSAEAEGSGKGVLFFRNHNKIGTPPIKMSAQKIRLCNDLLGMHKGKNQMNGSRERRGGQSSLKRVRNQRSTNMNESHMTVFRAFRTWSSCTRAST</sequence>
<dbReference type="EMBL" id="JH794666">
    <property type="protein sequence ID" value="ELQ61748.1"/>
    <property type="molecule type" value="Genomic_DNA"/>
</dbReference>
<organism>
    <name type="scientific">Pyricularia oryzae (strain P131)</name>
    <name type="common">Rice blast fungus</name>
    <name type="synonym">Magnaporthe oryzae</name>
    <dbReference type="NCBI Taxonomy" id="1143193"/>
    <lineage>
        <taxon>Eukaryota</taxon>
        <taxon>Fungi</taxon>
        <taxon>Dikarya</taxon>
        <taxon>Ascomycota</taxon>
        <taxon>Pezizomycotina</taxon>
        <taxon>Sordariomycetes</taxon>
        <taxon>Sordariomycetidae</taxon>
        <taxon>Magnaporthales</taxon>
        <taxon>Pyriculariaceae</taxon>
        <taxon>Pyricularia</taxon>
    </lineage>
</organism>